<gene>
    <name evidence="2" type="ORF">K8089_08115</name>
</gene>
<evidence type="ECO:0000313" key="3">
    <source>
        <dbReference type="Proteomes" id="UP001139461"/>
    </source>
</evidence>
<organism evidence="2 3">
    <name type="scientific">Aequorivita vitellina</name>
    <dbReference type="NCBI Taxonomy" id="2874475"/>
    <lineage>
        <taxon>Bacteria</taxon>
        <taxon>Pseudomonadati</taxon>
        <taxon>Bacteroidota</taxon>
        <taxon>Flavobacteriia</taxon>
        <taxon>Flavobacteriales</taxon>
        <taxon>Flavobacteriaceae</taxon>
        <taxon>Aequorivita</taxon>
    </lineage>
</organism>
<dbReference type="InterPro" id="IPR002934">
    <property type="entry name" value="Polymerase_NTP_transf_dom"/>
</dbReference>
<evidence type="ECO:0000313" key="2">
    <source>
        <dbReference type="EMBL" id="MCG2418986.1"/>
    </source>
</evidence>
<sequence length="36" mass="4150">MVKKYPIYSVAIFGAVSRNEQTKDNDLDILLDYIES</sequence>
<dbReference type="EMBL" id="JAIRBA010000013">
    <property type="protein sequence ID" value="MCG2418986.1"/>
    <property type="molecule type" value="Genomic_DNA"/>
</dbReference>
<feature type="domain" description="Polymerase nucleotidyl transferase" evidence="1">
    <location>
        <begin position="3"/>
        <end position="31"/>
    </location>
</feature>
<dbReference type="SUPFAM" id="SSF81301">
    <property type="entry name" value="Nucleotidyltransferase"/>
    <property type="match status" value="1"/>
</dbReference>
<dbReference type="RefSeq" id="WP_237602775.1">
    <property type="nucleotide sequence ID" value="NZ_JAIRBA010000013.1"/>
</dbReference>
<accession>A0A9X1U9V9</accession>
<name>A0A9X1U9V9_9FLAO</name>
<protein>
    <submittedName>
        <fullName evidence="2">Nucleotidyltransferase domain-containing protein</fullName>
    </submittedName>
</protein>
<proteinExistence type="predicted"/>
<dbReference type="Gene3D" id="3.30.460.10">
    <property type="entry name" value="Beta Polymerase, domain 2"/>
    <property type="match status" value="1"/>
</dbReference>
<reference evidence="2" key="1">
    <citation type="submission" date="2021-09" db="EMBL/GenBank/DDBJ databases">
        <title>Genome of Aequorivita sp. strain F47161.</title>
        <authorList>
            <person name="Wang Y."/>
        </authorList>
    </citation>
    <scope>NUCLEOTIDE SEQUENCE</scope>
    <source>
        <strain evidence="2">F47161</strain>
    </source>
</reference>
<dbReference type="InterPro" id="IPR043519">
    <property type="entry name" value="NT_sf"/>
</dbReference>
<keyword evidence="3" id="KW-1185">Reference proteome</keyword>
<dbReference type="Proteomes" id="UP001139461">
    <property type="component" value="Unassembled WGS sequence"/>
</dbReference>
<comment type="caution">
    <text evidence="2">The sequence shown here is derived from an EMBL/GenBank/DDBJ whole genome shotgun (WGS) entry which is preliminary data.</text>
</comment>
<evidence type="ECO:0000259" key="1">
    <source>
        <dbReference type="Pfam" id="PF01909"/>
    </source>
</evidence>
<dbReference type="Pfam" id="PF01909">
    <property type="entry name" value="NTP_transf_2"/>
    <property type="match status" value="1"/>
</dbReference>
<dbReference type="GO" id="GO:0016779">
    <property type="term" value="F:nucleotidyltransferase activity"/>
    <property type="evidence" value="ECO:0007669"/>
    <property type="project" value="InterPro"/>
</dbReference>
<dbReference type="AlphaFoldDB" id="A0A9X1U9V9"/>